<accession>A0A1E1M653</accession>
<dbReference type="AlphaFoldDB" id="A0A1E1M653"/>
<organism evidence="1 2">
    <name type="scientific">Rhynchosporium secalis</name>
    <name type="common">Barley scald fungus</name>
    <dbReference type="NCBI Taxonomy" id="38038"/>
    <lineage>
        <taxon>Eukaryota</taxon>
        <taxon>Fungi</taxon>
        <taxon>Dikarya</taxon>
        <taxon>Ascomycota</taxon>
        <taxon>Pezizomycotina</taxon>
        <taxon>Leotiomycetes</taxon>
        <taxon>Helotiales</taxon>
        <taxon>Ploettnerulaceae</taxon>
        <taxon>Rhynchosporium</taxon>
    </lineage>
</organism>
<reference evidence="2" key="1">
    <citation type="submission" date="2016-03" db="EMBL/GenBank/DDBJ databases">
        <authorList>
            <person name="Guldener U."/>
        </authorList>
    </citation>
    <scope>NUCLEOTIDE SEQUENCE [LARGE SCALE GENOMIC DNA]</scope>
</reference>
<evidence type="ECO:0000313" key="1">
    <source>
        <dbReference type="EMBL" id="CZT44589.1"/>
    </source>
</evidence>
<name>A0A1E1M653_RHYSE</name>
<dbReference type="EMBL" id="FJVC01000181">
    <property type="protein sequence ID" value="CZT44589.1"/>
    <property type="molecule type" value="Genomic_DNA"/>
</dbReference>
<proteinExistence type="predicted"/>
<evidence type="ECO:0000313" key="2">
    <source>
        <dbReference type="Proteomes" id="UP000177625"/>
    </source>
</evidence>
<dbReference type="Proteomes" id="UP000177625">
    <property type="component" value="Unassembled WGS sequence"/>
</dbReference>
<sequence>MAETWMTLELKLPQTYITPEMFDCPLNRRSCSDTRFRFTVVKSPV</sequence>
<keyword evidence="2" id="KW-1185">Reference proteome</keyword>
<protein>
    <submittedName>
        <fullName evidence="1">Uncharacterized protein</fullName>
    </submittedName>
</protein>
<gene>
    <name evidence="1" type="ORF">RSE6_04780</name>
</gene>